<dbReference type="AlphaFoldDB" id="X1TYJ0"/>
<comment type="caution">
    <text evidence="2">The sequence shown here is derived from an EMBL/GenBank/DDBJ whole genome shotgun (WGS) entry which is preliminary data.</text>
</comment>
<dbReference type="EMBL" id="BARW01015256">
    <property type="protein sequence ID" value="GAI92620.1"/>
    <property type="molecule type" value="Genomic_DNA"/>
</dbReference>
<sequence>MIGTLEGLYTKTINNVIYYNLNRDPNADFYLTGADNRPHYNSNELLDDDYVRFMLGANTSEGYSYNITVKLEKPFDNGLSATFAYTFGRAMAVNDGTSSQNSSQWLYMEQVNGLNNLDLSRSDFDMGHRVIAFVTYQKEYLKNLSTAVSLYYNGQSGEVYSYIYNDWGSLNGNDESNNNLIYIPASSSEIVLTSGNWGELDEFIKNDDYLSEHRGEYAERNGARNPFSSVVDLKFIQDIFV</sequence>
<proteinExistence type="predicted"/>
<gene>
    <name evidence="2" type="ORF">S12H4_26818</name>
</gene>
<protein>
    <recommendedName>
        <fullName evidence="1">TonB-dependent transporter Oar-like beta-barrel domain-containing protein</fullName>
    </recommendedName>
</protein>
<evidence type="ECO:0000259" key="1">
    <source>
        <dbReference type="Pfam" id="PF25183"/>
    </source>
</evidence>
<name>X1TYJ0_9ZZZZ</name>
<accession>X1TYJ0</accession>
<feature type="non-terminal residue" evidence="2">
    <location>
        <position position="241"/>
    </location>
</feature>
<evidence type="ECO:0000313" key="2">
    <source>
        <dbReference type="EMBL" id="GAI92620.1"/>
    </source>
</evidence>
<reference evidence="2" key="1">
    <citation type="journal article" date="2014" name="Front. Microbiol.">
        <title>High frequency of phylogenetically diverse reductive dehalogenase-homologous genes in deep subseafloor sedimentary metagenomes.</title>
        <authorList>
            <person name="Kawai M."/>
            <person name="Futagami T."/>
            <person name="Toyoda A."/>
            <person name="Takaki Y."/>
            <person name="Nishi S."/>
            <person name="Hori S."/>
            <person name="Arai W."/>
            <person name="Tsubouchi T."/>
            <person name="Morono Y."/>
            <person name="Uchiyama I."/>
            <person name="Ito T."/>
            <person name="Fujiyama A."/>
            <person name="Inagaki F."/>
            <person name="Takami H."/>
        </authorList>
    </citation>
    <scope>NUCLEOTIDE SEQUENCE</scope>
    <source>
        <strain evidence="2">Expedition CK06-06</strain>
    </source>
</reference>
<feature type="domain" description="TonB-dependent transporter Oar-like beta-barrel" evidence="1">
    <location>
        <begin position="18"/>
        <end position="236"/>
    </location>
</feature>
<organism evidence="2">
    <name type="scientific">marine sediment metagenome</name>
    <dbReference type="NCBI Taxonomy" id="412755"/>
    <lineage>
        <taxon>unclassified sequences</taxon>
        <taxon>metagenomes</taxon>
        <taxon>ecological metagenomes</taxon>
    </lineage>
</organism>
<dbReference type="Pfam" id="PF25183">
    <property type="entry name" value="OMP_b-brl_4"/>
    <property type="match status" value="1"/>
</dbReference>
<dbReference type="InterPro" id="IPR057601">
    <property type="entry name" value="Oar-like_b-barrel"/>
</dbReference>